<dbReference type="Proteomes" id="UP001642464">
    <property type="component" value="Unassembled WGS sequence"/>
</dbReference>
<gene>
    <name evidence="1" type="ORF">SCF082_LOCUS42519</name>
</gene>
<dbReference type="Pfam" id="PF00856">
    <property type="entry name" value="SET"/>
    <property type="match status" value="1"/>
</dbReference>
<accession>A0ABP0QQA8</accession>
<dbReference type="SMART" id="SM00317">
    <property type="entry name" value="SET"/>
    <property type="match status" value="1"/>
</dbReference>
<dbReference type="SUPFAM" id="SSF82199">
    <property type="entry name" value="SET domain"/>
    <property type="match status" value="1"/>
</dbReference>
<evidence type="ECO:0000313" key="1">
    <source>
        <dbReference type="EMBL" id="CAK9090139.1"/>
    </source>
</evidence>
<sequence>MASSAAYELRSLEGRGQGLVASKDVRAEEVIFEELSLVTVKTWMILSGVVVLRREKVEQKYQALPDAARRCYRSLHPLLLGAEPAEPAAEPAELRPEEHLKVWDSCGFDFCDLEDTQWNQVLHLMICPTLLSLACGGAYAYRAHGQYVRSILAAGVLFFAILGPFCAKLFYFGSQGLFVTAARLNHSCLPNCEVRIEGKGRPAKMVLCAKKQVKKGQELTIDYIKELAHLEPSERRKLLQQDYGFLCRCPKCLALDRAVATAEEEEET</sequence>
<dbReference type="EMBL" id="CAXAMM010039940">
    <property type="protein sequence ID" value="CAK9090139.1"/>
    <property type="molecule type" value="Genomic_DNA"/>
</dbReference>
<reference evidence="1 2" key="1">
    <citation type="submission" date="2024-02" db="EMBL/GenBank/DDBJ databases">
        <authorList>
            <person name="Chen Y."/>
            <person name="Shah S."/>
            <person name="Dougan E. K."/>
            <person name="Thang M."/>
            <person name="Chan C."/>
        </authorList>
    </citation>
    <scope>NUCLEOTIDE SEQUENCE [LARGE SCALE GENOMIC DNA]</scope>
</reference>
<organism evidence="1 2">
    <name type="scientific">Durusdinium trenchii</name>
    <dbReference type="NCBI Taxonomy" id="1381693"/>
    <lineage>
        <taxon>Eukaryota</taxon>
        <taxon>Sar</taxon>
        <taxon>Alveolata</taxon>
        <taxon>Dinophyceae</taxon>
        <taxon>Suessiales</taxon>
        <taxon>Symbiodiniaceae</taxon>
        <taxon>Durusdinium</taxon>
    </lineage>
</organism>
<dbReference type="GO" id="GO:0032259">
    <property type="term" value="P:methylation"/>
    <property type="evidence" value="ECO:0007669"/>
    <property type="project" value="UniProtKB-KW"/>
</dbReference>
<keyword evidence="1" id="KW-0489">Methyltransferase</keyword>
<name>A0ABP0QQA8_9DINO</name>
<dbReference type="PANTHER" id="PTHR46402:SF2">
    <property type="entry name" value="HISTONE-LYSINE N-TRIMETHYLTRANSFERASE SMYD5"/>
    <property type="match status" value="1"/>
</dbReference>
<dbReference type="GO" id="GO:0008168">
    <property type="term" value="F:methyltransferase activity"/>
    <property type="evidence" value="ECO:0007669"/>
    <property type="project" value="UniProtKB-KW"/>
</dbReference>
<dbReference type="PANTHER" id="PTHR46402">
    <property type="entry name" value="SET AND MYND DOMAIN-CONTAINING PROTEIN 5"/>
    <property type="match status" value="1"/>
</dbReference>
<protein>
    <submittedName>
        <fullName evidence="1">Potential protein lysine methyltransferase SET5 (SET domain-containing protein 5)</fullName>
    </submittedName>
</protein>
<keyword evidence="2" id="KW-1185">Reference proteome</keyword>
<dbReference type="CDD" id="cd20071">
    <property type="entry name" value="SET_SMYD"/>
    <property type="match status" value="1"/>
</dbReference>
<comment type="caution">
    <text evidence="1">The sequence shown here is derived from an EMBL/GenBank/DDBJ whole genome shotgun (WGS) entry which is preliminary data.</text>
</comment>
<dbReference type="InterPro" id="IPR046341">
    <property type="entry name" value="SET_dom_sf"/>
</dbReference>
<dbReference type="Gene3D" id="2.170.270.10">
    <property type="entry name" value="SET domain"/>
    <property type="match status" value="1"/>
</dbReference>
<keyword evidence="1" id="KW-0808">Transferase</keyword>
<dbReference type="PROSITE" id="PS50280">
    <property type="entry name" value="SET"/>
    <property type="match status" value="1"/>
</dbReference>
<proteinExistence type="predicted"/>
<dbReference type="InterPro" id="IPR001214">
    <property type="entry name" value="SET_dom"/>
</dbReference>
<evidence type="ECO:0000313" key="2">
    <source>
        <dbReference type="Proteomes" id="UP001642464"/>
    </source>
</evidence>